<dbReference type="PATRIC" id="fig|1388761.3.peg.1336"/>
<evidence type="ECO:0000256" key="1">
    <source>
        <dbReference type="SAM" id="Phobius"/>
    </source>
</evidence>
<name>U5CQS7_CALSX</name>
<dbReference type="InterPro" id="IPR036779">
    <property type="entry name" value="LysM_dom_sf"/>
</dbReference>
<dbReference type="Pfam" id="PF17780">
    <property type="entry name" value="OCRE"/>
    <property type="match status" value="1"/>
</dbReference>
<comment type="caution">
    <text evidence="3">The sequence shown here is derived from an EMBL/GenBank/DDBJ whole genome shotgun (WGS) entry which is preliminary data.</text>
</comment>
<proteinExistence type="predicted"/>
<dbReference type="EMBL" id="AXDC01000014">
    <property type="protein sequence ID" value="ERM92154.1"/>
    <property type="molecule type" value="Genomic_DNA"/>
</dbReference>
<keyword evidence="1" id="KW-1133">Transmembrane helix</keyword>
<dbReference type="InterPro" id="IPR018392">
    <property type="entry name" value="LysM"/>
</dbReference>
<keyword evidence="1" id="KW-0812">Transmembrane</keyword>
<sequence>MKGRYKIVIPVVIVVAAIGGYLIFSKPHVVTLPAKNNQVQELVDGYIYDEQTGRYINKTTGVWYIVKDGYKVIPPEEYFDPDKVGIPSGINISNRPNDVWELKEIREITIKSGDTLVDIINPYFMNEHFRMDYEWYAKQVLELNNITDPHLIKAGGTLKIPIYIDKEAK</sequence>
<gene>
    <name evidence="3" type="ORF">O163_06650</name>
</gene>
<evidence type="ECO:0000313" key="3">
    <source>
        <dbReference type="EMBL" id="ERM92154.1"/>
    </source>
</evidence>
<dbReference type="Gene3D" id="3.10.350.10">
    <property type="entry name" value="LysM domain"/>
    <property type="match status" value="1"/>
</dbReference>
<protein>
    <recommendedName>
        <fullName evidence="2">LysM domain-containing protein</fullName>
    </recommendedName>
</protein>
<reference evidence="3 4" key="1">
    <citation type="journal article" date="2013" name="Genome Announc.">
        <title>Draft Genome Sequence of an Anaerobic and Extremophilic Bacterium, Caldanaerobacter yonseiensis, Isolated from a Geothermal Hot Stream.</title>
        <authorList>
            <person name="Lee S.J."/>
            <person name="Lee Y.J."/>
            <person name="Park G.S."/>
            <person name="Kim B.C."/>
            <person name="Lee S.J."/>
            <person name="Shin J.H."/>
            <person name="Lee D.W."/>
        </authorList>
    </citation>
    <scope>NUCLEOTIDE SEQUENCE [LARGE SCALE GENOMIC DNA]</scope>
    <source>
        <strain evidence="3 4">KB-1</strain>
    </source>
</reference>
<dbReference type="RefSeq" id="WP_022587839.1">
    <property type="nucleotide sequence ID" value="NZ_AXDC01000014.1"/>
</dbReference>
<feature type="domain" description="LysM" evidence="2">
    <location>
        <begin position="107"/>
        <end position="161"/>
    </location>
</feature>
<dbReference type="Proteomes" id="UP000016856">
    <property type="component" value="Unassembled WGS sequence"/>
</dbReference>
<organism evidence="3 4">
    <name type="scientific">Caldanaerobacter subterraneus subsp. yonseiensis KB-1</name>
    <dbReference type="NCBI Taxonomy" id="1388761"/>
    <lineage>
        <taxon>Bacteria</taxon>
        <taxon>Bacillati</taxon>
        <taxon>Bacillota</taxon>
        <taxon>Clostridia</taxon>
        <taxon>Thermoanaerobacterales</taxon>
        <taxon>Thermoanaerobacteraceae</taxon>
        <taxon>Caldanaerobacter</taxon>
    </lineage>
</organism>
<feature type="transmembrane region" description="Helical" evidence="1">
    <location>
        <begin position="7"/>
        <end position="24"/>
    </location>
</feature>
<keyword evidence="1" id="KW-0472">Membrane</keyword>
<evidence type="ECO:0000259" key="2">
    <source>
        <dbReference type="SMART" id="SM00257"/>
    </source>
</evidence>
<evidence type="ECO:0000313" key="4">
    <source>
        <dbReference type="Proteomes" id="UP000016856"/>
    </source>
</evidence>
<dbReference type="AlphaFoldDB" id="U5CQS7"/>
<dbReference type="Pfam" id="PF01476">
    <property type="entry name" value="LysM"/>
    <property type="match status" value="1"/>
</dbReference>
<accession>U5CQS7</accession>
<dbReference type="SMART" id="SM00257">
    <property type="entry name" value="LysM"/>
    <property type="match status" value="1"/>
</dbReference>
<dbReference type="InterPro" id="IPR041591">
    <property type="entry name" value="OCRE"/>
</dbReference>